<keyword evidence="4 11" id="KW-0808">Transferase</keyword>
<evidence type="ECO:0000256" key="5">
    <source>
        <dbReference type="ARBA" id="ARBA00022723"/>
    </source>
</evidence>
<keyword evidence="10 11" id="KW-0784">Thiamine biosynthesis</keyword>
<dbReference type="KEGG" id="aer:AERYTH_07055"/>
<reference evidence="12 13" key="1">
    <citation type="journal article" date="1991" name="Int. J. Syst. Bacteriol.">
        <title>Description of the erythromycin-producing bacterium Arthrobacter sp. strain NRRL B-3381 as Aeromicrobium erythreum gen. nov., sp. nov.</title>
        <authorList>
            <person name="Miller E.S."/>
            <person name="Woese C.R."/>
            <person name="Brenner S."/>
        </authorList>
    </citation>
    <scope>NUCLEOTIDE SEQUENCE [LARGE SCALE GENOMIC DNA]</scope>
    <source>
        <strain evidence="12 13">AR18</strain>
    </source>
</reference>
<evidence type="ECO:0000256" key="6">
    <source>
        <dbReference type="ARBA" id="ARBA00022741"/>
    </source>
</evidence>
<feature type="binding site" evidence="11">
    <location>
        <position position="118"/>
    </location>
    <ligand>
        <name>ATP</name>
        <dbReference type="ChEBI" id="CHEBI:30616"/>
    </ligand>
</feature>
<evidence type="ECO:0000256" key="7">
    <source>
        <dbReference type="ARBA" id="ARBA00022777"/>
    </source>
</evidence>
<sequence>MDPTSAVTTALRERSPLVQCLTNYVSMDLAANVLSAAGASPAMVHDPHESADMAALADAVCVNIGTPSPSWADGMRLAAERAQVDATPWVLDPVAVGATAYRRELVVDLLQLRPTVVRGNAGEVLALAGAVGGSRGVDSLAASHDAHDAAALVAREHGCVVVVSGEVDVVTDGDRTLHVVGGHRWMPMITALGCSSSALVAAACAVVDDPLDAAAGAMGLLAAAGTSAAAVAQGPASLRVALVDRLADPDGLELVGRVRPVPA</sequence>
<feature type="binding site" evidence="11">
    <location>
        <position position="164"/>
    </location>
    <ligand>
        <name>ATP</name>
        <dbReference type="ChEBI" id="CHEBI:30616"/>
    </ligand>
</feature>
<keyword evidence="13" id="KW-1185">Reference proteome</keyword>
<feature type="binding site" evidence="11">
    <location>
        <position position="43"/>
    </location>
    <ligand>
        <name>substrate</name>
    </ligand>
</feature>
<dbReference type="EMBL" id="CP011502">
    <property type="protein sequence ID" value="ALX04465.1"/>
    <property type="molecule type" value="Genomic_DNA"/>
</dbReference>
<evidence type="ECO:0000256" key="4">
    <source>
        <dbReference type="ARBA" id="ARBA00022679"/>
    </source>
</evidence>
<dbReference type="GO" id="GO:0000287">
    <property type="term" value="F:magnesium ion binding"/>
    <property type="evidence" value="ECO:0007669"/>
    <property type="project" value="UniProtKB-UniRule"/>
</dbReference>
<evidence type="ECO:0000256" key="10">
    <source>
        <dbReference type="ARBA" id="ARBA00022977"/>
    </source>
</evidence>
<accession>A0A0U4BGR6</accession>
<dbReference type="InterPro" id="IPR029056">
    <property type="entry name" value="Ribokinase-like"/>
</dbReference>
<name>A0A0U4BGR6_9ACTN</name>
<gene>
    <name evidence="11" type="primary">thiM</name>
    <name evidence="12" type="ORF">AERYTH_07055</name>
</gene>
<comment type="function">
    <text evidence="11">Catalyzes the phosphorylation of the hydroxyl group of 4-methyl-5-beta-hydroxyethylthiazole (THZ).</text>
</comment>
<keyword evidence="8 11" id="KW-0067">ATP-binding</keyword>
<dbReference type="GO" id="GO:0005524">
    <property type="term" value="F:ATP binding"/>
    <property type="evidence" value="ECO:0007669"/>
    <property type="project" value="UniProtKB-UniRule"/>
</dbReference>
<dbReference type="STRING" id="2041.AERYTH_07055"/>
<evidence type="ECO:0000313" key="12">
    <source>
        <dbReference type="EMBL" id="ALX04465.1"/>
    </source>
</evidence>
<organism evidence="12 13">
    <name type="scientific">Aeromicrobium erythreum</name>
    <dbReference type="NCBI Taxonomy" id="2041"/>
    <lineage>
        <taxon>Bacteria</taxon>
        <taxon>Bacillati</taxon>
        <taxon>Actinomycetota</taxon>
        <taxon>Actinomycetes</taxon>
        <taxon>Propionibacteriales</taxon>
        <taxon>Nocardioidaceae</taxon>
        <taxon>Aeromicrobium</taxon>
    </lineage>
</organism>
<evidence type="ECO:0000313" key="13">
    <source>
        <dbReference type="Proteomes" id="UP000067689"/>
    </source>
</evidence>
<dbReference type="HAMAP" id="MF_00228">
    <property type="entry name" value="Thz_kinase"/>
    <property type="match status" value="1"/>
</dbReference>
<keyword evidence="7 11" id="KW-0418">Kinase</keyword>
<dbReference type="Pfam" id="PF02110">
    <property type="entry name" value="HK"/>
    <property type="match status" value="1"/>
</dbReference>
<keyword evidence="6 11" id="KW-0547">Nucleotide-binding</keyword>
<dbReference type="PATRIC" id="fig|2041.4.peg.1481"/>
<evidence type="ECO:0000256" key="11">
    <source>
        <dbReference type="HAMAP-Rule" id="MF_00228"/>
    </source>
</evidence>
<dbReference type="GO" id="GO:0009229">
    <property type="term" value="P:thiamine diphosphate biosynthetic process"/>
    <property type="evidence" value="ECO:0007669"/>
    <property type="project" value="UniProtKB-UniRule"/>
</dbReference>
<evidence type="ECO:0000256" key="9">
    <source>
        <dbReference type="ARBA" id="ARBA00022842"/>
    </source>
</evidence>
<protein>
    <recommendedName>
        <fullName evidence="11">Hydroxyethylthiazole kinase</fullName>
        <ecNumber evidence="11">2.7.1.50</ecNumber>
    </recommendedName>
    <alternativeName>
        <fullName evidence="11">4-methyl-5-beta-hydroxyethylthiazole kinase</fullName>
        <shortName evidence="11">TH kinase</shortName>
        <shortName evidence="11">Thz kinase</shortName>
    </alternativeName>
</protein>
<dbReference type="InterPro" id="IPR000417">
    <property type="entry name" value="Hyethyz_kinase"/>
</dbReference>
<keyword evidence="5 11" id="KW-0479">Metal-binding</keyword>
<comment type="pathway">
    <text evidence="3 11">Cofactor biosynthesis; thiamine diphosphate biosynthesis; 4-methyl-5-(2-phosphoethyl)-thiazole from 5-(2-hydroxyethyl)-4-methylthiazole: step 1/1.</text>
</comment>
<proteinExistence type="inferred from homology"/>
<evidence type="ECO:0000256" key="3">
    <source>
        <dbReference type="ARBA" id="ARBA00004868"/>
    </source>
</evidence>
<dbReference type="UniPathway" id="UPA00060">
    <property type="reaction ID" value="UER00139"/>
</dbReference>
<dbReference type="PIRSF" id="PIRSF000513">
    <property type="entry name" value="Thz_kinase"/>
    <property type="match status" value="1"/>
</dbReference>
<dbReference type="Proteomes" id="UP000067689">
    <property type="component" value="Chromosome"/>
</dbReference>
<dbReference type="GO" id="GO:0009228">
    <property type="term" value="P:thiamine biosynthetic process"/>
    <property type="evidence" value="ECO:0007669"/>
    <property type="project" value="UniProtKB-KW"/>
</dbReference>
<dbReference type="PRINTS" id="PR01099">
    <property type="entry name" value="HYETHTZKNASE"/>
</dbReference>
<dbReference type="EC" id="2.7.1.50" evidence="11"/>
<evidence type="ECO:0000256" key="1">
    <source>
        <dbReference type="ARBA" id="ARBA00001771"/>
    </source>
</evidence>
<dbReference type="GO" id="GO:0004417">
    <property type="term" value="F:hydroxyethylthiazole kinase activity"/>
    <property type="evidence" value="ECO:0007669"/>
    <property type="project" value="UniProtKB-UniRule"/>
</dbReference>
<evidence type="ECO:0000256" key="2">
    <source>
        <dbReference type="ARBA" id="ARBA00001946"/>
    </source>
</evidence>
<dbReference type="CDD" id="cd01170">
    <property type="entry name" value="THZ_kinase"/>
    <property type="match status" value="1"/>
</dbReference>
<comment type="cofactor">
    <cofactor evidence="2 11">
        <name>Mg(2+)</name>
        <dbReference type="ChEBI" id="CHEBI:18420"/>
    </cofactor>
</comment>
<dbReference type="AlphaFoldDB" id="A0A0U4BGR6"/>
<comment type="catalytic activity">
    <reaction evidence="1 11">
        <text>5-(2-hydroxyethyl)-4-methylthiazole + ATP = 4-methyl-5-(2-phosphooxyethyl)-thiazole + ADP + H(+)</text>
        <dbReference type="Rhea" id="RHEA:24212"/>
        <dbReference type="ChEBI" id="CHEBI:15378"/>
        <dbReference type="ChEBI" id="CHEBI:17957"/>
        <dbReference type="ChEBI" id="CHEBI:30616"/>
        <dbReference type="ChEBI" id="CHEBI:58296"/>
        <dbReference type="ChEBI" id="CHEBI:456216"/>
        <dbReference type="EC" id="2.7.1.50"/>
    </reaction>
</comment>
<dbReference type="Gene3D" id="3.40.1190.20">
    <property type="match status" value="1"/>
</dbReference>
<dbReference type="OrthoDB" id="8909021at2"/>
<dbReference type="RefSeq" id="WP_067856461.1">
    <property type="nucleotide sequence ID" value="NZ_CP011502.1"/>
</dbReference>
<dbReference type="SUPFAM" id="SSF53613">
    <property type="entry name" value="Ribokinase-like"/>
    <property type="match status" value="1"/>
</dbReference>
<dbReference type="NCBIfam" id="NF006830">
    <property type="entry name" value="PRK09355.1"/>
    <property type="match status" value="1"/>
</dbReference>
<comment type="similarity">
    <text evidence="11">Belongs to the Thz kinase family.</text>
</comment>
<feature type="binding site" evidence="11">
    <location>
        <position position="191"/>
    </location>
    <ligand>
        <name>substrate</name>
    </ligand>
</feature>
<keyword evidence="9 11" id="KW-0460">Magnesium</keyword>
<evidence type="ECO:0000256" key="8">
    <source>
        <dbReference type="ARBA" id="ARBA00022840"/>
    </source>
</evidence>